<name>A0A2H0UQS7_9BACT</name>
<protein>
    <submittedName>
        <fullName evidence="2">Uncharacterized protein</fullName>
    </submittedName>
</protein>
<feature type="transmembrane region" description="Helical" evidence="1">
    <location>
        <begin position="33"/>
        <end position="52"/>
    </location>
</feature>
<evidence type="ECO:0000313" key="3">
    <source>
        <dbReference type="Proteomes" id="UP000229615"/>
    </source>
</evidence>
<gene>
    <name evidence="2" type="ORF">COU09_00350</name>
</gene>
<accession>A0A2H0UQS7</accession>
<reference evidence="3" key="1">
    <citation type="submission" date="2017-09" db="EMBL/GenBank/DDBJ databases">
        <title>Depth-based differentiation of microbial function through sediment-hosted aquifers and enrichment of novel symbionts in the deep terrestrial subsurface.</title>
        <authorList>
            <person name="Probst A.J."/>
            <person name="Ladd B."/>
            <person name="Jarett J.K."/>
            <person name="Geller-Mcgrath D.E."/>
            <person name="Sieber C.M.K."/>
            <person name="Emerson J.B."/>
            <person name="Anantharaman K."/>
            <person name="Thomas B.C."/>
            <person name="Malmstrom R."/>
            <person name="Stieglmeier M."/>
            <person name="Klingl A."/>
            <person name="Woyke T."/>
            <person name="Ryan C.M."/>
            <person name="Banfield J.F."/>
        </authorList>
    </citation>
    <scope>NUCLEOTIDE SEQUENCE [LARGE SCALE GENOMIC DNA]</scope>
</reference>
<comment type="caution">
    <text evidence="2">The sequence shown here is derived from an EMBL/GenBank/DDBJ whole genome shotgun (WGS) entry which is preliminary data.</text>
</comment>
<organism evidence="2 3">
    <name type="scientific">Candidatus Harrisonbacteria bacterium CG10_big_fil_rev_8_21_14_0_10_44_23</name>
    <dbReference type="NCBI Taxonomy" id="1974585"/>
    <lineage>
        <taxon>Bacteria</taxon>
        <taxon>Candidatus Harrisoniibacteriota</taxon>
    </lineage>
</organism>
<dbReference type="EMBL" id="PFBB01000004">
    <property type="protein sequence ID" value="PIR88779.1"/>
    <property type="molecule type" value="Genomic_DNA"/>
</dbReference>
<dbReference type="Proteomes" id="UP000229615">
    <property type="component" value="Unassembled WGS sequence"/>
</dbReference>
<feature type="transmembrane region" description="Helical" evidence="1">
    <location>
        <begin position="64"/>
        <end position="90"/>
    </location>
</feature>
<keyword evidence="1" id="KW-0472">Membrane</keyword>
<evidence type="ECO:0000313" key="2">
    <source>
        <dbReference type="EMBL" id="PIR88779.1"/>
    </source>
</evidence>
<evidence type="ECO:0000256" key="1">
    <source>
        <dbReference type="SAM" id="Phobius"/>
    </source>
</evidence>
<proteinExistence type="predicted"/>
<sequence>MVMARRKPLGLIAFLFLFPAAVLVDIISFIPVLGNIISLLFIGACRLIFFVAGIKTRGLNAVSFASAVIEGIPLLSIIPGATFFVVAVYLGGLGHKKEKNEGSGAEVVKMDDYREDA</sequence>
<keyword evidence="1" id="KW-0812">Transmembrane</keyword>
<keyword evidence="1" id="KW-1133">Transmembrane helix</keyword>
<dbReference type="AlphaFoldDB" id="A0A2H0UQS7"/>